<dbReference type="AlphaFoldDB" id="A0A1I6M224"/>
<evidence type="ECO:0000259" key="2">
    <source>
        <dbReference type="Pfam" id="PF17930"/>
    </source>
</evidence>
<dbReference type="InterPro" id="IPR010415">
    <property type="entry name" value="LpxI_C"/>
</dbReference>
<protein>
    <recommendedName>
        <fullName evidence="5">Phosphatidate cytidylyltransferase</fullName>
    </recommendedName>
</protein>
<evidence type="ECO:0000313" key="4">
    <source>
        <dbReference type="Proteomes" id="UP000198926"/>
    </source>
</evidence>
<dbReference type="Pfam" id="PF06230">
    <property type="entry name" value="LpxI_C"/>
    <property type="match status" value="1"/>
</dbReference>
<dbReference type="InterPro" id="IPR043167">
    <property type="entry name" value="LpxI_C_sf"/>
</dbReference>
<dbReference type="InterPro" id="IPR041255">
    <property type="entry name" value="LpxI_N"/>
</dbReference>
<dbReference type="PANTHER" id="PTHR39962">
    <property type="entry name" value="BLL4848 PROTEIN"/>
    <property type="match status" value="1"/>
</dbReference>
<feature type="domain" description="LpxI C-terminal" evidence="1">
    <location>
        <begin position="128"/>
        <end position="286"/>
    </location>
</feature>
<gene>
    <name evidence="3" type="ORF">SAMN05444714_1150</name>
</gene>
<dbReference type="PANTHER" id="PTHR39962:SF1">
    <property type="entry name" value="LPXI FAMILY PROTEIN"/>
    <property type="match status" value="1"/>
</dbReference>
<accession>A0A1I6M224</accession>
<dbReference type="Pfam" id="PF17930">
    <property type="entry name" value="LpxI_N"/>
    <property type="match status" value="1"/>
</dbReference>
<dbReference type="Proteomes" id="UP000198926">
    <property type="component" value="Unassembled WGS sequence"/>
</dbReference>
<proteinExistence type="predicted"/>
<dbReference type="OrthoDB" id="9789836at2"/>
<evidence type="ECO:0000259" key="1">
    <source>
        <dbReference type="Pfam" id="PF06230"/>
    </source>
</evidence>
<dbReference type="RefSeq" id="WP_090205073.1">
    <property type="nucleotide sequence ID" value="NZ_FOZM01000001.1"/>
</dbReference>
<reference evidence="3 4" key="1">
    <citation type="submission" date="2016-10" db="EMBL/GenBank/DDBJ databases">
        <authorList>
            <person name="de Groot N.N."/>
        </authorList>
    </citation>
    <scope>NUCLEOTIDE SEQUENCE [LARGE SCALE GENOMIC DNA]</scope>
    <source>
        <strain evidence="3 4">DSM 29433</strain>
    </source>
</reference>
<organism evidence="3 4">
    <name type="scientific">Yoonia litorea</name>
    <dbReference type="NCBI Taxonomy" id="1123755"/>
    <lineage>
        <taxon>Bacteria</taxon>
        <taxon>Pseudomonadati</taxon>
        <taxon>Pseudomonadota</taxon>
        <taxon>Alphaproteobacteria</taxon>
        <taxon>Rhodobacterales</taxon>
        <taxon>Paracoccaceae</taxon>
        <taxon>Yoonia</taxon>
    </lineage>
</organism>
<name>A0A1I6M224_9RHOB</name>
<dbReference type="STRING" id="1123755.SAMN05444714_1150"/>
<evidence type="ECO:0000313" key="3">
    <source>
        <dbReference type="EMBL" id="SFS09759.1"/>
    </source>
</evidence>
<dbReference type="InterPro" id="IPR053174">
    <property type="entry name" value="LpxI"/>
</dbReference>
<keyword evidence="4" id="KW-1185">Reference proteome</keyword>
<dbReference type="Gene3D" id="3.40.50.20">
    <property type="match status" value="1"/>
</dbReference>
<evidence type="ECO:0008006" key="5">
    <source>
        <dbReference type="Google" id="ProtNLM"/>
    </source>
</evidence>
<dbReference type="EMBL" id="FOZM01000001">
    <property type="protein sequence ID" value="SFS09759.1"/>
    <property type="molecule type" value="Genomic_DNA"/>
</dbReference>
<feature type="domain" description="LpxI N-terminal" evidence="2">
    <location>
        <begin position="2"/>
        <end position="124"/>
    </location>
</feature>
<sequence length="293" mass="31015">MLALIAGTGELPPALIARLDTRPLVCALSGFRPAVTPDITFRIEHLGRFLSELSDRGVTEICMAGAVRRPKIDRSEIDAKTMPLVPRIQAAIASGDDGALRAIIAIFEDHGFTVRAAHEIAPDLLPAAGVHSRAVVTIDHKNDAVAAEQTLAEMGRADQGQACLVRKGRVLAKEGQDGTDAMFARFAPAEDPLWGAVDLMGDVLGSASEWLSGADGDPSDLRGAILFKGPKPDQDRRADLPVIGPQTAAHAIRAGLAGIVIEAGGVMVLEFDRVLNELDRAGLFFWVRPKGGA</sequence>
<dbReference type="Gene3D" id="3.40.140.80">
    <property type="match status" value="1"/>
</dbReference>